<feature type="domain" description="DUF6798" evidence="2">
    <location>
        <begin position="372"/>
        <end position="431"/>
    </location>
</feature>
<accession>A0A9X2FH56</accession>
<evidence type="ECO:0000256" key="1">
    <source>
        <dbReference type="SAM" id="Phobius"/>
    </source>
</evidence>
<keyword evidence="1" id="KW-0812">Transmembrane</keyword>
<protein>
    <recommendedName>
        <fullName evidence="2">DUF6798 domain-containing protein</fullName>
    </recommendedName>
</protein>
<feature type="transmembrane region" description="Helical" evidence="1">
    <location>
        <begin position="78"/>
        <end position="97"/>
    </location>
</feature>
<dbReference type="Proteomes" id="UP001155241">
    <property type="component" value="Unassembled WGS sequence"/>
</dbReference>
<evidence type="ECO:0000259" key="2">
    <source>
        <dbReference type="Pfam" id="PF20604"/>
    </source>
</evidence>
<organism evidence="3 4">
    <name type="scientific">Aeoliella straminimaris</name>
    <dbReference type="NCBI Taxonomy" id="2954799"/>
    <lineage>
        <taxon>Bacteria</taxon>
        <taxon>Pseudomonadati</taxon>
        <taxon>Planctomycetota</taxon>
        <taxon>Planctomycetia</taxon>
        <taxon>Pirellulales</taxon>
        <taxon>Lacipirellulaceae</taxon>
        <taxon>Aeoliella</taxon>
    </lineage>
</organism>
<feature type="transmembrane region" description="Helical" evidence="1">
    <location>
        <begin position="300"/>
        <end position="319"/>
    </location>
</feature>
<dbReference type="RefSeq" id="WP_252852594.1">
    <property type="nucleotide sequence ID" value="NZ_JAMXLR010000036.1"/>
</dbReference>
<comment type="caution">
    <text evidence="3">The sequence shown here is derived from an EMBL/GenBank/DDBJ whole genome shotgun (WGS) entry which is preliminary data.</text>
</comment>
<feature type="transmembrane region" description="Helical" evidence="1">
    <location>
        <begin position="131"/>
        <end position="158"/>
    </location>
</feature>
<evidence type="ECO:0000313" key="3">
    <source>
        <dbReference type="EMBL" id="MCO6044491.1"/>
    </source>
</evidence>
<dbReference type="InterPro" id="IPR046477">
    <property type="entry name" value="DUF6798"/>
</dbReference>
<dbReference type="EMBL" id="JAMXLR010000036">
    <property type="protein sequence ID" value="MCO6044491.1"/>
    <property type="molecule type" value="Genomic_DNA"/>
</dbReference>
<reference evidence="3" key="1">
    <citation type="submission" date="2022-06" db="EMBL/GenBank/DDBJ databases">
        <title>Aeoliella straminimaris, a novel planctomycete from sediments.</title>
        <authorList>
            <person name="Vitorino I.R."/>
            <person name="Lage O.M."/>
        </authorList>
    </citation>
    <scope>NUCLEOTIDE SEQUENCE</scope>
    <source>
        <strain evidence="3">ICT_H6.2</strain>
    </source>
</reference>
<feature type="transmembrane region" description="Helical" evidence="1">
    <location>
        <begin position="267"/>
        <end position="288"/>
    </location>
</feature>
<evidence type="ECO:0000313" key="4">
    <source>
        <dbReference type="Proteomes" id="UP001155241"/>
    </source>
</evidence>
<keyword evidence="4" id="KW-1185">Reference proteome</keyword>
<dbReference type="Pfam" id="PF20604">
    <property type="entry name" value="DUF6798"/>
    <property type="match status" value="1"/>
</dbReference>
<proteinExistence type="predicted"/>
<feature type="transmembrane region" description="Helical" evidence="1">
    <location>
        <begin position="44"/>
        <end position="66"/>
    </location>
</feature>
<keyword evidence="1" id="KW-0472">Membrane</keyword>
<feature type="transmembrane region" description="Helical" evidence="1">
    <location>
        <begin position="170"/>
        <end position="189"/>
    </location>
</feature>
<name>A0A9X2FH56_9BACT</name>
<sequence>MNEPHYLCRLQHAVDPSYCPGDLFLESPDAHYTFVLVFAPFTRWMSLSALAWLGRFICWTLVAWAWRRLSWTVVPRPLFAALAAALVIVGIAEGNFAGEWLVGGFESKPIAYAFVLLGLRSWILNKWNWTWIHFGIASAWHALVGGWSVLILLALWLAGWRRQQSLVGMLPGLLLGGVISLAGIIPALSTSAGAAPEVRAEAAQVYVFERLPHHLAPLHKPAEWIAERALRHSTVATLFALLFVLRLRTLRMEECSTLRDDPACRMAFYAAGAIVLALIGVVIELAFWNHPATSASLLRYYWFRIVDVAVPMAAALLWIRLLADLLAARYRWAPAMLAIMLLVAGVPLGLELRDYTKKPVAVSDARRRDVSDWLDVCTWVKENTPSDALFLTPRGNTSFKWHAERAEVVTYKDIPQNATGLIEWRQRLYDVFKPDGDPDALWVGNLGELGTARIMHLADKYNSRYVLTRHGTPVSLPIAYDNETYVVYEIQKSE</sequence>
<gene>
    <name evidence="3" type="ORF">NG895_11300</name>
</gene>
<feature type="transmembrane region" description="Helical" evidence="1">
    <location>
        <begin position="331"/>
        <end position="350"/>
    </location>
</feature>
<keyword evidence="1" id="KW-1133">Transmembrane helix</keyword>
<dbReference type="AlphaFoldDB" id="A0A9X2FH56"/>